<dbReference type="OrthoDB" id="3404755at2"/>
<reference evidence="2" key="1">
    <citation type="submission" date="2016-06" db="EMBL/GenBank/DDBJ databases">
        <authorList>
            <person name="Varghese N."/>
            <person name="Submissions Spin"/>
        </authorList>
    </citation>
    <scope>NUCLEOTIDE SEQUENCE [LARGE SCALE GENOMIC DNA]</scope>
    <source>
        <strain evidence="2">DSM 44983</strain>
    </source>
</reference>
<accession>A0A109IPS8</accession>
<evidence type="ECO:0000313" key="2">
    <source>
        <dbReference type="Proteomes" id="UP000198226"/>
    </source>
</evidence>
<organism evidence="1 2">
    <name type="scientific">Micromonospora rifamycinica</name>
    <dbReference type="NCBI Taxonomy" id="291594"/>
    <lineage>
        <taxon>Bacteria</taxon>
        <taxon>Bacillati</taxon>
        <taxon>Actinomycetota</taxon>
        <taxon>Actinomycetes</taxon>
        <taxon>Micromonosporales</taxon>
        <taxon>Micromonosporaceae</taxon>
        <taxon>Micromonospora</taxon>
    </lineage>
</organism>
<sequence>MPPTPAPRPPRRRPVVARLVVAVLAVLPFAGCAAPPERRVAVPVAPPTPVVPPTTPPTALAVLPTLPPTTTPPAATPTAATVAVPCAGRPSTERVIGLLRDDVLPRNVSVRAVQGPLCADGWHYTVLAVSGHEQLQAVSRGEPGGAVVLVTAGTDVCSIEVKAAAPPAIRTLACDAGTGVPPGA</sequence>
<dbReference type="RefSeq" id="WP_067301137.1">
    <property type="nucleotide sequence ID" value="NZ_LRMV01000003.1"/>
</dbReference>
<proteinExistence type="predicted"/>
<dbReference type="AlphaFoldDB" id="A0A109IPS8"/>
<dbReference type="Proteomes" id="UP000198226">
    <property type="component" value="Chromosome I"/>
</dbReference>
<keyword evidence="2" id="KW-1185">Reference proteome</keyword>
<evidence type="ECO:0000313" key="1">
    <source>
        <dbReference type="EMBL" id="SCG73840.1"/>
    </source>
</evidence>
<gene>
    <name evidence="1" type="ORF">GA0070623_3825</name>
</gene>
<dbReference type="EMBL" id="LT607752">
    <property type="protein sequence ID" value="SCG73840.1"/>
    <property type="molecule type" value="Genomic_DNA"/>
</dbReference>
<name>A0A109IPS8_9ACTN</name>
<protein>
    <submittedName>
        <fullName evidence="1">Uncharacterized protein</fullName>
    </submittedName>
</protein>